<keyword evidence="3" id="KW-1185">Reference proteome</keyword>
<dbReference type="AlphaFoldDB" id="A0AAV7SRE4"/>
<sequence length="105" mass="11705">MWCTRVDISELMASGVGGVPQPLSFRNECDRPLVNFENSLLSSSLRTPSHPRNQTLKGEKQPLKNQPLNGKNGSSCQPQQAKADAQSNLDQPCYEELYKTFSSMF</sequence>
<dbReference type="EMBL" id="JANPWB010000008">
    <property type="protein sequence ID" value="KAJ1166554.1"/>
    <property type="molecule type" value="Genomic_DNA"/>
</dbReference>
<protein>
    <submittedName>
        <fullName evidence="2">Uncharacterized protein</fullName>
    </submittedName>
</protein>
<dbReference type="Proteomes" id="UP001066276">
    <property type="component" value="Chromosome 4_2"/>
</dbReference>
<feature type="compositionally biased region" description="Polar residues" evidence="1">
    <location>
        <begin position="63"/>
        <end position="88"/>
    </location>
</feature>
<evidence type="ECO:0000256" key="1">
    <source>
        <dbReference type="SAM" id="MobiDB-lite"/>
    </source>
</evidence>
<feature type="compositionally biased region" description="Polar residues" evidence="1">
    <location>
        <begin position="42"/>
        <end position="56"/>
    </location>
</feature>
<name>A0AAV7SRE4_PLEWA</name>
<reference evidence="2" key="1">
    <citation type="journal article" date="2022" name="bioRxiv">
        <title>Sequencing and chromosome-scale assembly of the giantPleurodeles waltlgenome.</title>
        <authorList>
            <person name="Brown T."/>
            <person name="Elewa A."/>
            <person name="Iarovenko S."/>
            <person name="Subramanian E."/>
            <person name="Araus A.J."/>
            <person name="Petzold A."/>
            <person name="Susuki M."/>
            <person name="Suzuki K.-i.T."/>
            <person name="Hayashi T."/>
            <person name="Toyoda A."/>
            <person name="Oliveira C."/>
            <person name="Osipova E."/>
            <person name="Leigh N.D."/>
            <person name="Simon A."/>
            <person name="Yun M.H."/>
        </authorList>
    </citation>
    <scope>NUCLEOTIDE SEQUENCE</scope>
    <source>
        <strain evidence="2">20211129_DDA</strain>
        <tissue evidence="2">Liver</tissue>
    </source>
</reference>
<gene>
    <name evidence="2" type="ORF">NDU88_006953</name>
</gene>
<organism evidence="2 3">
    <name type="scientific">Pleurodeles waltl</name>
    <name type="common">Iberian ribbed newt</name>
    <dbReference type="NCBI Taxonomy" id="8319"/>
    <lineage>
        <taxon>Eukaryota</taxon>
        <taxon>Metazoa</taxon>
        <taxon>Chordata</taxon>
        <taxon>Craniata</taxon>
        <taxon>Vertebrata</taxon>
        <taxon>Euteleostomi</taxon>
        <taxon>Amphibia</taxon>
        <taxon>Batrachia</taxon>
        <taxon>Caudata</taxon>
        <taxon>Salamandroidea</taxon>
        <taxon>Salamandridae</taxon>
        <taxon>Pleurodelinae</taxon>
        <taxon>Pleurodeles</taxon>
    </lineage>
</organism>
<comment type="caution">
    <text evidence="2">The sequence shown here is derived from an EMBL/GenBank/DDBJ whole genome shotgun (WGS) entry which is preliminary data.</text>
</comment>
<accession>A0AAV7SRE4</accession>
<evidence type="ECO:0000313" key="2">
    <source>
        <dbReference type="EMBL" id="KAJ1166554.1"/>
    </source>
</evidence>
<proteinExistence type="predicted"/>
<evidence type="ECO:0000313" key="3">
    <source>
        <dbReference type="Proteomes" id="UP001066276"/>
    </source>
</evidence>
<feature type="region of interest" description="Disordered" evidence="1">
    <location>
        <begin position="42"/>
        <end position="88"/>
    </location>
</feature>